<dbReference type="SMART" id="SM00967">
    <property type="entry name" value="SpoU_sub_bind"/>
    <property type="match status" value="1"/>
</dbReference>
<evidence type="ECO:0000256" key="1">
    <source>
        <dbReference type="ARBA" id="ARBA00007228"/>
    </source>
</evidence>
<dbReference type="InterPro" id="IPR029026">
    <property type="entry name" value="tRNA_m1G_MTases_N"/>
</dbReference>
<dbReference type="GO" id="GO:0008173">
    <property type="term" value="F:RNA methyltransferase activity"/>
    <property type="evidence" value="ECO:0007669"/>
    <property type="project" value="InterPro"/>
</dbReference>
<dbReference type="GO" id="GO:0005737">
    <property type="term" value="C:cytoplasm"/>
    <property type="evidence" value="ECO:0007669"/>
    <property type="project" value="UniProtKB-ARBA"/>
</dbReference>
<comment type="similarity">
    <text evidence="1">Belongs to the class IV-like SAM-binding methyltransferase superfamily. RNA methyltransferase TrmH family.</text>
</comment>
<dbReference type="Pfam" id="PF22435">
    <property type="entry name" value="MRM3-like_sub_bind"/>
    <property type="match status" value="1"/>
</dbReference>
<proteinExistence type="inferred from homology"/>
<accession>A0A840QMS1</accession>
<sequence length="250" mass="27641">MDMISSVKNDHVKQWKALHRKKGRKEQGRFLVEGPHLISELTKSDWTVEELIMTDQQADIARKLPQVPQTLVSENVFKQISETESPQGAIAVCSLPKMEVPIEAEKRYLLLDRIQDPGNLGTIIRTAEASGVDGIFLGDGTVDPLNGKVVRSTQGALFHLSIEQRSLHEVIAECREKSIPVVGTSLEGDDYGDIEPRNSFALLMGNEAQGVSDSLLPETDFNTKIPIFGQSESLNVAVATGILLYHLRRE</sequence>
<reference evidence="5 6" key="1">
    <citation type="submission" date="2020-08" db="EMBL/GenBank/DDBJ databases">
        <title>Genomic Encyclopedia of Type Strains, Phase IV (KMG-IV): sequencing the most valuable type-strain genomes for metagenomic binning, comparative biology and taxonomic classification.</title>
        <authorList>
            <person name="Goeker M."/>
        </authorList>
    </citation>
    <scope>NUCLEOTIDE SEQUENCE [LARGE SCALE GENOMIC DNA]</scope>
    <source>
        <strain evidence="5 6">DSM 24696</strain>
    </source>
</reference>
<dbReference type="InterPro" id="IPR001537">
    <property type="entry name" value="SpoU_MeTrfase"/>
</dbReference>
<keyword evidence="6" id="KW-1185">Reference proteome</keyword>
<gene>
    <name evidence="5" type="ORF">HNQ41_000836</name>
</gene>
<dbReference type="SUPFAM" id="SSF55315">
    <property type="entry name" value="L30e-like"/>
    <property type="match status" value="1"/>
</dbReference>
<dbReference type="InterPro" id="IPR013123">
    <property type="entry name" value="SpoU_subst-bd"/>
</dbReference>
<dbReference type="AlphaFoldDB" id="A0A840QMS1"/>
<dbReference type="InterPro" id="IPR053888">
    <property type="entry name" value="MRM3-like_sub_bind"/>
</dbReference>
<evidence type="ECO:0000313" key="5">
    <source>
        <dbReference type="EMBL" id="MBB5172692.1"/>
    </source>
</evidence>
<comment type="caution">
    <text evidence="5">The sequence shown here is derived from an EMBL/GenBank/DDBJ whole genome shotgun (WGS) entry which is preliminary data.</text>
</comment>
<protein>
    <submittedName>
        <fullName evidence="5">TrmH family RNA methyltransferase</fullName>
    </submittedName>
</protein>
<dbReference type="Proteomes" id="UP000551878">
    <property type="component" value="Unassembled WGS sequence"/>
</dbReference>
<dbReference type="RefSeq" id="WP_184663156.1">
    <property type="nucleotide sequence ID" value="NZ_JACHHB010000003.1"/>
</dbReference>
<feature type="domain" description="RNA 2-O ribose methyltransferase substrate binding" evidence="4">
    <location>
        <begin position="31"/>
        <end position="99"/>
    </location>
</feature>
<evidence type="ECO:0000256" key="3">
    <source>
        <dbReference type="ARBA" id="ARBA00022679"/>
    </source>
</evidence>
<dbReference type="GO" id="GO:0032259">
    <property type="term" value="P:methylation"/>
    <property type="evidence" value="ECO:0007669"/>
    <property type="project" value="UniProtKB-KW"/>
</dbReference>
<dbReference type="CDD" id="cd18095">
    <property type="entry name" value="SpoU-like_rRNA-MTase"/>
    <property type="match status" value="1"/>
</dbReference>
<evidence type="ECO:0000259" key="4">
    <source>
        <dbReference type="SMART" id="SM00967"/>
    </source>
</evidence>
<keyword evidence="3 5" id="KW-0808">Transferase</keyword>
<dbReference type="SUPFAM" id="SSF75217">
    <property type="entry name" value="alpha/beta knot"/>
    <property type="match status" value="1"/>
</dbReference>
<name>A0A840QMS1_9BACI</name>
<organism evidence="5 6">
    <name type="scientific">Texcoconibacillus texcoconensis</name>
    <dbReference type="NCBI Taxonomy" id="1095777"/>
    <lineage>
        <taxon>Bacteria</taxon>
        <taxon>Bacillati</taxon>
        <taxon>Bacillota</taxon>
        <taxon>Bacilli</taxon>
        <taxon>Bacillales</taxon>
        <taxon>Bacillaceae</taxon>
        <taxon>Texcoconibacillus</taxon>
    </lineage>
</organism>
<evidence type="ECO:0000313" key="6">
    <source>
        <dbReference type="Proteomes" id="UP000551878"/>
    </source>
</evidence>
<dbReference type="EMBL" id="JACHHB010000003">
    <property type="protein sequence ID" value="MBB5172692.1"/>
    <property type="molecule type" value="Genomic_DNA"/>
</dbReference>
<dbReference type="Pfam" id="PF00588">
    <property type="entry name" value="SpoU_methylase"/>
    <property type="match status" value="1"/>
</dbReference>
<dbReference type="Gene3D" id="3.40.1280.10">
    <property type="match status" value="1"/>
</dbReference>
<evidence type="ECO:0000256" key="2">
    <source>
        <dbReference type="ARBA" id="ARBA00022603"/>
    </source>
</evidence>
<keyword evidence="2 5" id="KW-0489">Methyltransferase</keyword>
<dbReference type="GO" id="GO:0003723">
    <property type="term" value="F:RNA binding"/>
    <property type="evidence" value="ECO:0007669"/>
    <property type="project" value="InterPro"/>
</dbReference>
<dbReference type="PANTHER" id="PTHR43191:SF2">
    <property type="entry name" value="RRNA METHYLTRANSFERASE 3, MITOCHONDRIAL"/>
    <property type="match status" value="1"/>
</dbReference>
<dbReference type="InterPro" id="IPR051259">
    <property type="entry name" value="rRNA_Methyltransferase"/>
</dbReference>
<dbReference type="InterPro" id="IPR029064">
    <property type="entry name" value="Ribosomal_eL30-like_sf"/>
</dbReference>
<dbReference type="GO" id="GO:0006396">
    <property type="term" value="P:RNA processing"/>
    <property type="evidence" value="ECO:0007669"/>
    <property type="project" value="InterPro"/>
</dbReference>
<dbReference type="PANTHER" id="PTHR43191">
    <property type="entry name" value="RRNA METHYLTRANSFERASE 3"/>
    <property type="match status" value="1"/>
</dbReference>
<dbReference type="InterPro" id="IPR029028">
    <property type="entry name" value="Alpha/beta_knot_MTases"/>
</dbReference>
<dbReference type="Gene3D" id="3.30.1330.30">
    <property type="match status" value="1"/>
</dbReference>